<keyword evidence="3" id="KW-1185">Reference proteome</keyword>
<accession>A0A5M6CHN5</accession>
<dbReference type="Proteomes" id="UP000323632">
    <property type="component" value="Unassembled WGS sequence"/>
</dbReference>
<dbReference type="Pfam" id="PF13566">
    <property type="entry name" value="DUF4130"/>
    <property type="match status" value="1"/>
</dbReference>
<evidence type="ECO:0000313" key="3">
    <source>
        <dbReference type="Proteomes" id="UP000323632"/>
    </source>
</evidence>
<reference evidence="2 3" key="1">
    <citation type="submission" date="2019-09" db="EMBL/GenBank/DDBJ databases">
        <title>Genome sequence and assembly of Taibaiella sp.</title>
        <authorList>
            <person name="Chhetri G."/>
        </authorList>
    </citation>
    <scope>NUCLEOTIDE SEQUENCE [LARGE SCALE GENOMIC DNA]</scope>
    <source>
        <strain evidence="2 3">KVB11</strain>
    </source>
</reference>
<dbReference type="NCBIfam" id="TIGR03915">
    <property type="entry name" value="SAM_7_link_chp"/>
    <property type="match status" value="1"/>
</dbReference>
<comment type="caution">
    <text evidence="2">The sequence shown here is derived from an EMBL/GenBank/DDBJ whole genome shotgun (WGS) entry which is preliminary data.</text>
</comment>
<evidence type="ECO:0000259" key="1">
    <source>
        <dbReference type="Pfam" id="PF13566"/>
    </source>
</evidence>
<dbReference type="InterPro" id="IPR023875">
    <property type="entry name" value="DNA_repair_put"/>
</dbReference>
<sequence length="285" mass="34132">MPLKSSRLFCRKGKANGYRKRRHSFHCFNTLHMISYIFDGSFYGLLTCIFESYERKHKQVKLCMEETFAAEMFGDAITVYTNKEKALRVWKGLNEKTDATHRQDFYTGWYADDIRAWQLMFDYALYIFDNVAGIDKNYGNDLVLGLSRIAKKVSRERHRMKAFIRFQKGANRLYHAVVNPDYNVLPLVAEHFQRRYADQPWVLYDERRHYGLYYDLKQVQEVIFEDAEANAIAVPEDVVLDDCESLYATLWKDYFNNTNVKERKNMKLHIQHVPKRYWRYLTEKQ</sequence>
<dbReference type="AlphaFoldDB" id="A0A5M6CHN5"/>
<dbReference type="EMBL" id="VWSH01000002">
    <property type="protein sequence ID" value="KAA5534557.1"/>
    <property type="molecule type" value="Genomic_DNA"/>
</dbReference>
<organism evidence="2 3">
    <name type="scientific">Taibaiella lutea</name>
    <dbReference type="NCBI Taxonomy" id="2608001"/>
    <lineage>
        <taxon>Bacteria</taxon>
        <taxon>Pseudomonadati</taxon>
        <taxon>Bacteroidota</taxon>
        <taxon>Chitinophagia</taxon>
        <taxon>Chitinophagales</taxon>
        <taxon>Chitinophagaceae</taxon>
        <taxon>Taibaiella</taxon>
    </lineage>
</organism>
<evidence type="ECO:0000313" key="2">
    <source>
        <dbReference type="EMBL" id="KAA5534557.1"/>
    </source>
</evidence>
<proteinExistence type="predicted"/>
<dbReference type="InterPro" id="IPR025404">
    <property type="entry name" value="DUF4130"/>
</dbReference>
<protein>
    <submittedName>
        <fullName evidence="2">DNA metabolism protein</fullName>
    </submittedName>
</protein>
<gene>
    <name evidence="2" type="ORF">F0919_08015</name>
</gene>
<name>A0A5M6CHN5_9BACT</name>
<feature type="domain" description="DUF4130" evidence="1">
    <location>
        <begin position="116"/>
        <end position="283"/>
    </location>
</feature>